<keyword evidence="2" id="KW-1185">Reference proteome</keyword>
<dbReference type="Proteomes" id="UP000192907">
    <property type="component" value="Unassembled WGS sequence"/>
</dbReference>
<sequence length="88" mass="9287">MIRATCFLTFSLLALSCGSNDDDSDTVSTGNSQDLQACIGLPEPAVLRIPAAECPTDYNYVGTSPSGPLGKNLTVCLYKNAPDECLEI</sequence>
<protein>
    <recommendedName>
        <fullName evidence="3">Lipoprotein</fullName>
    </recommendedName>
</protein>
<organism evidence="1 2">
    <name type="scientific">Pseudobacteriovorax antillogorgiicola</name>
    <dbReference type="NCBI Taxonomy" id="1513793"/>
    <lineage>
        <taxon>Bacteria</taxon>
        <taxon>Pseudomonadati</taxon>
        <taxon>Bdellovibrionota</taxon>
        <taxon>Oligoflexia</taxon>
        <taxon>Oligoflexales</taxon>
        <taxon>Pseudobacteriovoracaceae</taxon>
        <taxon>Pseudobacteriovorax</taxon>
    </lineage>
</organism>
<evidence type="ECO:0000313" key="1">
    <source>
        <dbReference type="EMBL" id="SMF59956.1"/>
    </source>
</evidence>
<dbReference type="EMBL" id="FWZT01000020">
    <property type="protein sequence ID" value="SMF59956.1"/>
    <property type="molecule type" value="Genomic_DNA"/>
</dbReference>
<gene>
    <name evidence="1" type="ORF">SAMN06296036_12066</name>
</gene>
<dbReference type="RefSeq" id="WP_132322885.1">
    <property type="nucleotide sequence ID" value="NZ_FWZT01000020.1"/>
</dbReference>
<dbReference type="AlphaFoldDB" id="A0A1Y6CEF4"/>
<evidence type="ECO:0008006" key="3">
    <source>
        <dbReference type="Google" id="ProtNLM"/>
    </source>
</evidence>
<dbReference type="PROSITE" id="PS51257">
    <property type="entry name" value="PROKAR_LIPOPROTEIN"/>
    <property type="match status" value="1"/>
</dbReference>
<reference evidence="2" key="1">
    <citation type="submission" date="2017-04" db="EMBL/GenBank/DDBJ databases">
        <authorList>
            <person name="Varghese N."/>
            <person name="Submissions S."/>
        </authorList>
    </citation>
    <scope>NUCLEOTIDE SEQUENCE [LARGE SCALE GENOMIC DNA]</scope>
    <source>
        <strain evidence="2">RKEM611</strain>
    </source>
</reference>
<accession>A0A1Y6CEF4</accession>
<name>A0A1Y6CEF4_9BACT</name>
<evidence type="ECO:0000313" key="2">
    <source>
        <dbReference type="Proteomes" id="UP000192907"/>
    </source>
</evidence>
<proteinExistence type="predicted"/>